<name>A0AAE1B1U2_9GAST</name>
<dbReference type="GO" id="GO:0005762">
    <property type="term" value="C:mitochondrial large ribosomal subunit"/>
    <property type="evidence" value="ECO:0007669"/>
    <property type="project" value="InterPro"/>
</dbReference>
<accession>A0AAE1B1U2</accession>
<reference evidence="7" key="1">
    <citation type="journal article" date="2023" name="G3 (Bethesda)">
        <title>A reference genome for the long-term kleptoplast-retaining sea slug Elysia crispata morphotype clarki.</title>
        <authorList>
            <person name="Eastman K.E."/>
            <person name="Pendleton A.L."/>
            <person name="Shaikh M.A."/>
            <person name="Suttiyut T."/>
            <person name="Ogas R."/>
            <person name="Tomko P."/>
            <person name="Gavelis G."/>
            <person name="Widhalm J.R."/>
            <person name="Wisecaver J.H."/>
        </authorList>
    </citation>
    <scope>NUCLEOTIDE SEQUENCE</scope>
    <source>
        <strain evidence="7">ECLA1</strain>
    </source>
</reference>
<comment type="caution">
    <text evidence="7">The sequence shown here is derived from an EMBL/GenBank/DDBJ whole genome shotgun (WGS) entry which is preliminary data.</text>
</comment>
<dbReference type="EMBL" id="JAWDGP010000712">
    <property type="protein sequence ID" value="KAK3798143.1"/>
    <property type="molecule type" value="Genomic_DNA"/>
</dbReference>
<evidence type="ECO:0000313" key="7">
    <source>
        <dbReference type="EMBL" id="KAK3798143.1"/>
    </source>
</evidence>
<proteinExistence type="inferred from homology"/>
<dbReference type="InterPro" id="IPR019189">
    <property type="entry name" value="Ribosomal_mL41"/>
</dbReference>
<gene>
    <name evidence="7" type="ORF">RRG08_057875</name>
</gene>
<dbReference type="GO" id="GO:0006412">
    <property type="term" value="P:translation"/>
    <property type="evidence" value="ECO:0007669"/>
    <property type="project" value="TreeGrafter"/>
</dbReference>
<comment type="subcellular location">
    <subcellularLocation>
        <location evidence="1">Mitochondrion</location>
    </subcellularLocation>
</comment>
<dbReference type="AlphaFoldDB" id="A0AAE1B1U2"/>
<dbReference type="GO" id="GO:0003735">
    <property type="term" value="F:structural constituent of ribosome"/>
    <property type="evidence" value="ECO:0007669"/>
    <property type="project" value="InterPro"/>
</dbReference>
<evidence type="ECO:0000313" key="8">
    <source>
        <dbReference type="Proteomes" id="UP001283361"/>
    </source>
</evidence>
<evidence type="ECO:0008006" key="9">
    <source>
        <dbReference type="Google" id="ProtNLM"/>
    </source>
</evidence>
<evidence type="ECO:0000256" key="6">
    <source>
        <dbReference type="ARBA" id="ARBA00023274"/>
    </source>
</evidence>
<keyword evidence="5" id="KW-0496">Mitochondrion</keyword>
<organism evidence="7 8">
    <name type="scientific">Elysia crispata</name>
    <name type="common">lettuce slug</name>
    <dbReference type="NCBI Taxonomy" id="231223"/>
    <lineage>
        <taxon>Eukaryota</taxon>
        <taxon>Metazoa</taxon>
        <taxon>Spiralia</taxon>
        <taxon>Lophotrochozoa</taxon>
        <taxon>Mollusca</taxon>
        <taxon>Gastropoda</taxon>
        <taxon>Heterobranchia</taxon>
        <taxon>Euthyneura</taxon>
        <taxon>Panpulmonata</taxon>
        <taxon>Sacoglossa</taxon>
        <taxon>Placobranchoidea</taxon>
        <taxon>Plakobranchidae</taxon>
        <taxon>Elysia</taxon>
    </lineage>
</organism>
<dbReference type="PANTHER" id="PTHR21338">
    <property type="entry name" value="MITOCHONDRIAL RIBOSOMAL PROTEIN L41"/>
    <property type="match status" value="1"/>
</dbReference>
<evidence type="ECO:0000256" key="4">
    <source>
        <dbReference type="ARBA" id="ARBA00022980"/>
    </source>
</evidence>
<keyword evidence="6" id="KW-0687">Ribonucleoprotein</keyword>
<dbReference type="PANTHER" id="PTHR21338:SF0">
    <property type="entry name" value="LARGE RIBOSOMAL SUBUNIT PROTEIN ML41"/>
    <property type="match status" value="1"/>
</dbReference>
<dbReference type="Pfam" id="PF09809">
    <property type="entry name" value="MRP-L27"/>
    <property type="match status" value="1"/>
</dbReference>
<dbReference type="Proteomes" id="UP001283361">
    <property type="component" value="Unassembled WGS sequence"/>
</dbReference>
<keyword evidence="3" id="KW-0809">Transit peptide</keyword>
<keyword evidence="4" id="KW-0689">Ribosomal protein</keyword>
<evidence type="ECO:0000256" key="5">
    <source>
        <dbReference type="ARBA" id="ARBA00023128"/>
    </source>
</evidence>
<evidence type="ECO:0000256" key="3">
    <source>
        <dbReference type="ARBA" id="ARBA00022946"/>
    </source>
</evidence>
<comment type="similarity">
    <text evidence="2">Belongs to the mitochondrion-specific ribosomal protein mL41 family.</text>
</comment>
<evidence type="ECO:0000256" key="1">
    <source>
        <dbReference type="ARBA" id="ARBA00004173"/>
    </source>
</evidence>
<evidence type="ECO:0000256" key="2">
    <source>
        <dbReference type="ARBA" id="ARBA00010152"/>
    </source>
</evidence>
<protein>
    <recommendedName>
        <fullName evidence="9">39S ribosomal protein L41, mitochondrial</fullName>
    </recommendedName>
</protein>
<keyword evidence="8" id="KW-1185">Reference proteome</keyword>
<sequence length="166" mass="18825">MQAVRKTSSWAYWCQKRLLSTSSAVNGRRSREPWDKRFPVRAEDVSPDKTGGSKEMAKALPEDIVAPTGIYHRLTGEYIHVPEMVPEFVVPDLTGFELKPYVSYRAKEINQAPLTPKDVFNSVYAETVEDEYRRGTIKVDGESIQLSDGRVLNAKDFVVDKDEEAQ</sequence>